<dbReference type="AlphaFoldDB" id="A0A084IJ01"/>
<gene>
    <name evidence="1" type="ORF">C41B8_13760</name>
</gene>
<protein>
    <submittedName>
        <fullName evidence="1">Uncharacterized protein</fullName>
    </submittedName>
</protein>
<organism evidence="1 2">
    <name type="scientific">Salinisphaera hydrothermalis (strain C41B8)</name>
    <dbReference type="NCBI Taxonomy" id="1304275"/>
    <lineage>
        <taxon>Bacteria</taxon>
        <taxon>Pseudomonadati</taxon>
        <taxon>Pseudomonadota</taxon>
        <taxon>Gammaproteobacteria</taxon>
        <taxon>Salinisphaerales</taxon>
        <taxon>Salinisphaeraceae</taxon>
        <taxon>Salinisphaera</taxon>
    </lineage>
</organism>
<evidence type="ECO:0000313" key="2">
    <source>
        <dbReference type="Proteomes" id="UP000028302"/>
    </source>
</evidence>
<proteinExistence type="predicted"/>
<name>A0A084IJ01_SALHC</name>
<dbReference type="Proteomes" id="UP000028302">
    <property type="component" value="Unassembled WGS sequence"/>
</dbReference>
<reference evidence="1 2" key="1">
    <citation type="submission" date="2013-03" db="EMBL/GenBank/DDBJ databases">
        <title>Salinisphaera hydrothermalis C41B8 Genome Sequencing.</title>
        <authorList>
            <person name="Li C."/>
            <person name="Lai Q."/>
            <person name="Shao Z."/>
        </authorList>
    </citation>
    <scope>NUCLEOTIDE SEQUENCE [LARGE SCALE GENOMIC DNA]</scope>
    <source>
        <strain evidence="1 2">C41B8</strain>
    </source>
</reference>
<dbReference type="EMBL" id="APNK01000024">
    <property type="protein sequence ID" value="KEZ76685.1"/>
    <property type="molecule type" value="Genomic_DNA"/>
</dbReference>
<comment type="caution">
    <text evidence="1">The sequence shown here is derived from an EMBL/GenBank/DDBJ whole genome shotgun (WGS) entry which is preliminary data.</text>
</comment>
<evidence type="ECO:0000313" key="1">
    <source>
        <dbReference type="EMBL" id="KEZ76685.1"/>
    </source>
</evidence>
<keyword evidence="2" id="KW-1185">Reference proteome</keyword>
<accession>A0A084IJ01</accession>
<sequence length="198" mass="22135">MTQEDNMGLERINASQASAPFKPIEGRRGIKFRQQQPSSALIQIKHDGHDHVIFDLRGDELGHDGATTTRQALLLSFDSQETAQLASILTYCVEQHLRDAAEVPFHSVVTTPERAGFGANWLLEEQDTAIERLDRRRWRSHVLGLMQRCLEICGNEAFIRKITLNLALWASEPGDGFAVSKAEVALVQMDRVPDSTGE</sequence>
<dbReference type="STRING" id="1304275.C41B8_13760"/>